<evidence type="ECO:0000256" key="2">
    <source>
        <dbReference type="ARBA" id="ARBA00007904"/>
    </source>
</evidence>
<comment type="subcellular location">
    <subcellularLocation>
        <location evidence="1">Endoplasmic reticulum membrane</location>
        <topology evidence="1">Single-pass type I membrane protein</topology>
    </subcellularLocation>
</comment>
<evidence type="ECO:0000256" key="9">
    <source>
        <dbReference type="ARBA" id="ARBA00023180"/>
    </source>
</evidence>
<evidence type="ECO:0000256" key="8">
    <source>
        <dbReference type="ARBA" id="ARBA00023136"/>
    </source>
</evidence>
<dbReference type="STRING" id="61395.A0A1Y1WI42"/>
<dbReference type="PANTHER" id="PTHR21573:SF0">
    <property type="entry name" value="ER MEMBRANE PROTEIN COMPLEX SUBUNIT 1"/>
    <property type="match status" value="1"/>
</dbReference>
<dbReference type="PANTHER" id="PTHR21573">
    <property type="entry name" value="ER MEMBRANE PROTEIN COMPLEX SUBUNIT 1"/>
    <property type="match status" value="1"/>
</dbReference>
<dbReference type="RefSeq" id="XP_040746539.1">
    <property type="nucleotide sequence ID" value="XM_040884310.1"/>
</dbReference>
<evidence type="ECO:0000256" key="7">
    <source>
        <dbReference type="ARBA" id="ARBA00022989"/>
    </source>
</evidence>
<evidence type="ECO:0000259" key="11">
    <source>
        <dbReference type="Pfam" id="PF07774"/>
    </source>
</evidence>
<dbReference type="OrthoDB" id="28092at2759"/>
<feature type="domain" description="ER membrane protein complex subunit 1 C-terminal" evidence="11">
    <location>
        <begin position="2"/>
        <end position="103"/>
    </location>
</feature>
<evidence type="ECO:0000313" key="13">
    <source>
        <dbReference type="Proteomes" id="UP000193922"/>
    </source>
</evidence>
<dbReference type="EMBL" id="MCFD01000002">
    <property type="protein sequence ID" value="ORX73199.1"/>
    <property type="molecule type" value="Genomic_DNA"/>
</dbReference>
<comment type="caution">
    <text evidence="12">The sequence shown here is derived from an EMBL/GenBank/DDBJ whole genome shotgun (WGS) entry which is preliminary data.</text>
</comment>
<name>A0A1Y1WI42_9FUNG</name>
<evidence type="ECO:0000256" key="6">
    <source>
        <dbReference type="ARBA" id="ARBA00022824"/>
    </source>
</evidence>
<feature type="non-terminal residue" evidence="12">
    <location>
        <position position="1"/>
    </location>
</feature>
<accession>A0A1Y1WI42</accession>
<protein>
    <recommendedName>
        <fullName evidence="3">ER membrane protein complex subunit 1</fullName>
    </recommendedName>
</protein>
<reference evidence="12 13" key="1">
    <citation type="submission" date="2016-07" db="EMBL/GenBank/DDBJ databases">
        <title>Pervasive Adenine N6-methylation of Active Genes in Fungi.</title>
        <authorList>
            <consortium name="DOE Joint Genome Institute"/>
            <person name="Mondo S.J."/>
            <person name="Dannebaum R.O."/>
            <person name="Kuo R.C."/>
            <person name="Labutti K."/>
            <person name="Haridas S."/>
            <person name="Kuo A."/>
            <person name="Salamov A."/>
            <person name="Ahrendt S.R."/>
            <person name="Lipzen A."/>
            <person name="Sullivan W."/>
            <person name="Andreopoulos W.B."/>
            <person name="Clum A."/>
            <person name="Lindquist E."/>
            <person name="Daum C."/>
            <person name="Ramamoorthy G.K."/>
            <person name="Gryganskyi A."/>
            <person name="Culley D."/>
            <person name="Magnuson J.K."/>
            <person name="James T.Y."/>
            <person name="O'Malley M.A."/>
            <person name="Stajich J.E."/>
            <person name="Spatafora J.W."/>
            <person name="Visel A."/>
            <person name="Grigoriev I.V."/>
        </authorList>
    </citation>
    <scope>NUCLEOTIDE SEQUENCE [LARGE SCALE GENOMIC DNA]</scope>
    <source>
        <strain evidence="12 13">ATCC 12442</strain>
    </source>
</reference>
<feature type="non-terminal residue" evidence="12">
    <location>
        <position position="103"/>
    </location>
</feature>
<organism evidence="12 13">
    <name type="scientific">Linderina pennispora</name>
    <dbReference type="NCBI Taxonomy" id="61395"/>
    <lineage>
        <taxon>Eukaryota</taxon>
        <taxon>Fungi</taxon>
        <taxon>Fungi incertae sedis</taxon>
        <taxon>Zoopagomycota</taxon>
        <taxon>Kickxellomycotina</taxon>
        <taxon>Kickxellomycetes</taxon>
        <taxon>Kickxellales</taxon>
        <taxon>Kickxellaceae</taxon>
        <taxon>Linderina</taxon>
    </lineage>
</organism>
<keyword evidence="4 10" id="KW-0812">Transmembrane</keyword>
<evidence type="ECO:0000256" key="3">
    <source>
        <dbReference type="ARBA" id="ARBA00020824"/>
    </source>
</evidence>
<keyword evidence="7 10" id="KW-1133">Transmembrane helix</keyword>
<comment type="similarity">
    <text evidence="2">Belongs to the EMC1 family.</text>
</comment>
<evidence type="ECO:0000256" key="1">
    <source>
        <dbReference type="ARBA" id="ARBA00004115"/>
    </source>
</evidence>
<dbReference type="InterPro" id="IPR011678">
    <property type="entry name" value="EMC1_C"/>
</dbReference>
<dbReference type="Pfam" id="PF07774">
    <property type="entry name" value="EMC1_C"/>
    <property type="match status" value="1"/>
</dbReference>
<evidence type="ECO:0000256" key="4">
    <source>
        <dbReference type="ARBA" id="ARBA00022692"/>
    </source>
</evidence>
<evidence type="ECO:0000313" key="12">
    <source>
        <dbReference type="EMBL" id="ORX73199.1"/>
    </source>
</evidence>
<proteinExistence type="inferred from homology"/>
<keyword evidence="8 10" id="KW-0472">Membrane</keyword>
<evidence type="ECO:0000256" key="5">
    <source>
        <dbReference type="ARBA" id="ARBA00022729"/>
    </source>
</evidence>
<dbReference type="GO" id="GO:0072546">
    <property type="term" value="C:EMC complex"/>
    <property type="evidence" value="ECO:0007669"/>
    <property type="project" value="InterPro"/>
</dbReference>
<keyword evidence="9" id="KW-0325">Glycoprotein</keyword>
<dbReference type="GeneID" id="63800958"/>
<keyword evidence="6" id="KW-0256">Endoplasmic reticulum</keyword>
<sequence length="103" mass="11042">EEAEGLVPYGPVLPMDPKRVLSYSHSVAGIRAIRAAPTHLESTSLVAAYGLDLFFTRTSPSGTFDQLSPSFSKTNLIVTILALTIGCVVGGPLVRRKVTKQAW</sequence>
<dbReference type="AlphaFoldDB" id="A0A1Y1WI42"/>
<feature type="transmembrane region" description="Helical" evidence="10">
    <location>
        <begin position="76"/>
        <end position="94"/>
    </location>
</feature>
<evidence type="ECO:0000256" key="10">
    <source>
        <dbReference type="SAM" id="Phobius"/>
    </source>
</evidence>
<dbReference type="GO" id="GO:0034975">
    <property type="term" value="P:protein folding in endoplasmic reticulum"/>
    <property type="evidence" value="ECO:0007669"/>
    <property type="project" value="TreeGrafter"/>
</dbReference>
<keyword evidence="13" id="KW-1185">Reference proteome</keyword>
<keyword evidence="5" id="KW-0732">Signal</keyword>
<gene>
    <name evidence="12" type="ORF">DL89DRAFT_216336</name>
</gene>
<dbReference type="InterPro" id="IPR026895">
    <property type="entry name" value="EMC1"/>
</dbReference>
<dbReference type="Proteomes" id="UP000193922">
    <property type="component" value="Unassembled WGS sequence"/>
</dbReference>